<evidence type="ECO:0000313" key="3">
    <source>
        <dbReference type="Proteomes" id="UP000886998"/>
    </source>
</evidence>
<protein>
    <submittedName>
        <fullName evidence="2">Uncharacterized protein</fullName>
    </submittedName>
</protein>
<sequence length="128" mass="15446">MSNQTYRLIRYYLGKEPCEMLRFVKIRRHWEVLICVTGVRFVTLLMLAVVWESENEMGLMGKDDDILYSLLMNAEFQDIGRERRVYPEIMFINIYLDLRHWFGDYRVHCNGSDGRRELLIISELEMEE</sequence>
<reference evidence="2" key="1">
    <citation type="submission" date="2020-08" db="EMBL/GenBank/DDBJ databases">
        <title>Multicomponent nature underlies the extraordinary mechanical properties of spider dragline silk.</title>
        <authorList>
            <person name="Kono N."/>
            <person name="Nakamura H."/>
            <person name="Mori M."/>
            <person name="Yoshida Y."/>
            <person name="Ohtoshi R."/>
            <person name="Malay A.D."/>
            <person name="Moran D.A.P."/>
            <person name="Tomita M."/>
            <person name="Numata K."/>
            <person name="Arakawa K."/>
        </authorList>
    </citation>
    <scope>NUCLEOTIDE SEQUENCE</scope>
</reference>
<gene>
    <name evidence="2" type="ORF">TNIN_275151</name>
</gene>
<comment type="caution">
    <text evidence="2">The sequence shown here is derived from an EMBL/GenBank/DDBJ whole genome shotgun (WGS) entry which is preliminary data.</text>
</comment>
<organism evidence="2 3">
    <name type="scientific">Trichonephila inaurata madagascariensis</name>
    <dbReference type="NCBI Taxonomy" id="2747483"/>
    <lineage>
        <taxon>Eukaryota</taxon>
        <taxon>Metazoa</taxon>
        <taxon>Ecdysozoa</taxon>
        <taxon>Arthropoda</taxon>
        <taxon>Chelicerata</taxon>
        <taxon>Arachnida</taxon>
        <taxon>Araneae</taxon>
        <taxon>Araneomorphae</taxon>
        <taxon>Entelegynae</taxon>
        <taxon>Araneoidea</taxon>
        <taxon>Nephilidae</taxon>
        <taxon>Trichonephila</taxon>
        <taxon>Trichonephila inaurata</taxon>
    </lineage>
</organism>
<name>A0A8X6IRZ9_9ARAC</name>
<dbReference type="EMBL" id="BMAV01027293">
    <property type="protein sequence ID" value="GFS57889.1"/>
    <property type="molecule type" value="Genomic_DNA"/>
</dbReference>
<feature type="transmembrane region" description="Helical" evidence="1">
    <location>
        <begin position="30"/>
        <end position="51"/>
    </location>
</feature>
<dbReference type="Proteomes" id="UP000886998">
    <property type="component" value="Unassembled WGS sequence"/>
</dbReference>
<accession>A0A8X6IRZ9</accession>
<keyword evidence="1" id="KW-1133">Transmembrane helix</keyword>
<evidence type="ECO:0000256" key="1">
    <source>
        <dbReference type="SAM" id="Phobius"/>
    </source>
</evidence>
<keyword evidence="1" id="KW-0812">Transmembrane</keyword>
<dbReference type="AlphaFoldDB" id="A0A8X6IRZ9"/>
<keyword evidence="1" id="KW-0472">Membrane</keyword>
<keyword evidence="3" id="KW-1185">Reference proteome</keyword>
<proteinExistence type="predicted"/>
<evidence type="ECO:0000313" key="2">
    <source>
        <dbReference type="EMBL" id="GFS57889.1"/>
    </source>
</evidence>